<feature type="chain" id="PRO_5045849553" evidence="2">
    <location>
        <begin position="27"/>
        <end position="573"/>
    </location>
</feature>
<comment type="caution">
    <text evidence="4">The sequence shown here is derived from an EMBL/GenBank/DDBJ whole genome shotgun (WGS) entry which is preliminary data.</text>
</comment>
<keyword evidence="2" id="KW-0732">Signal</keyword>
<protein>
    <submittedName>
        <fullName evidence="4">Ricin-type beta-trefoil lectin domain protein</fullName>
    </submittedName>
</protein>
<reference evidence="5" key="1">
    <citation type="journal article" date="2019" name="Int. J. Syst. Evol. Microbiol.">
        <title>The Global Catalogue of Microorganisms (GCM) 10K type strain sequencing project: providing services to taxonomists for standard genome sequencing and annotation.</title>
        <authorList>
            <consortium name="The Broad Institute Genomics Platform"/>
            <consortium name="The Broad Institute Genome Sequencing Center for Infectious Disease"/>
            <person name="Wu L."/>
            <person name="Ma J."/>
        </authorList>
    </citation>
    <scope>NUCLEOTIDE SEQUENCE [LARGE SCALE GENOMIC DNA]</scope>
    <source>
        <strain evidence="5">CCUG 50347</strain>
    </source>
</reference>
<name>A0ABV9RNA5_9PSEU</name>
<organism evidence="4 5">
    <name type="scientific">Actinomycetospora chibensis</name>
    <dbReference type="NCBI Taxonomy" id="663606"/>
    <lineage>
        <taxon>Bacteria</taxon>
        <taxon>Bacillati</taxon>
        <taxon>Actinomycetota</taxon>
        <taxon>Actinomycetes</taxon>
        <taxon>Pseudonocardiales</taxon>
        <taxon>Pseudonocardiaceae</taxon>
        <taxon>Actinomycetospora</taxon>
    </lineage>
</organism>
<dbReference type="SUPFAM" id="SSF50370">
    <property type="entry name" value="Ricin B-like lectins"/>
    <property type="match status" value="1"/>
</dbReference>
<feature type="compositionally biased region" description="Polar residues" evidence="1">
    <location>
        <begin position="564"/>
        <end position="573"/>
    </location>
</feature>
<evidence type="ECO:0000259" key="3">
    <source>
        <dbReference type="SMART" id="SM00458"/>
    </source>
</evidence>
<evidence type="ECO:0000256" key="1">
    <source>
        <dbReference type="SAM" id="MobiDB-lite"/>
    </source>
</evidence>
<sequence>MLATLGVLVAAVLALSTVTTAPSADAATVLGQFRNAAGRCLENLNNATTANNKIQINACGTATNQAQQFSRWTADESIKTPAGRCLGTLNNATAAGTSVVLQACNPALQTQHWVVRTDGLVVNRQAVRCLAPLNNSATSGTRMVIAACTTSTAMRWSVPAASTPTTPPTTTTTRPTTTTTVPPTTTTTVPPTTTTTTTPPPAGRDPIRQPFASSSIWNMPIGSGAVYRPANLPALPGGSTGARVPQVDDEPLVLTPTAPLTPILASPGGWGGNRCVTNPTTLATVPIPANYVLPSDNKNQSAAFLAADGRTVVQTQPLARCAAGGPATSYVRFADQDIYGPGVLGSHGGSGMSALGGSIRVGELRPGSQGPRHALKVNLYAKGELAQCATRAECFRWPAVKSDSYAVGWYGANGGNTNTAMRMGALLAIPPSVNIATMGLTTEPGRQIAWTLQNYGAYVVDDTYGPSFALNAENGPGGNTRTQFRNDYGQDFEVYASSPNAWSRDIQRIRQALQVVDNNGPSSVGGGGTPRQPLLPELVEPLISIPPTVPTPPATTETSAPGAVTSTPAVPAN</sequence>
<feature type="region of interest" description="Disordered" evidence="1">
    <location>
        <begin position="544"/>
        <end position="573"/>
    </location>
</feature>
<dbReference type="EMBL" id="JBHSIM010000032">
    <property type="protein sequence ID" value="MFC4833667.1"/>
    <property type="molecule type" value="Genomic_DNA"/>
</dbReference>
<dbReference type="Proteomes" id="UP001595909">
    <property type="component" value="Unassembled WGS sequence"/>
</dbReference>
<evidence type="ECO:0000313" key="5">
    <source>
        <dbReference type="Proteomes" id="UP001595909"/>
    </source>
</evidence>
<dbReference type="Pfam" id="PF00652">
    <property type="entry name" value="Ricin_B_lectin"/>
    <property type="match status" value="1"/>
</dbReference>
<keyword evidence="5" id="KW-1185">Reference proteome</keyword>
<accession>A0ABV9RNA5</accession>
<proteinExistence type="predicted"/>
<evidence type="ECO:0000313" key="4">
    <source>
        <dbReference type="EMBL" id="MFC4833667.1"/>
    </source>
</evidence>
<dbReference type="SMART" id="SM00458">
    <property type="entry name" value="RICIN"/>
    <property type="match status" value="1"/>
</dbReference>
<feature type="domain" description="Ricin B lectin" evidence="3">
    <location>
        <begin position="27"/>
        <end position="159"/>
    </location>
</feature>
<dbReference type="PROSITE" id="PS50231">
    <property type="entry name" value="RICIN_B_LECTIN"/>
    <property type="match status" value="1"/>
</dbReference>
<dbReference type="InterPro" id="IPR035992">
    <property type="entry name" value="Ricin_B-like_lectins"/>
</dbReference>
<dbReference type="Gene3D" id="2.80.10.50">
    <property type="match status" value="1"/>
</dbReference>
<dbReference type="InterPro" id="IPR000772">
    <property type="entry name" value="Ricin_B_lectin"/>
</dbReference>
<feature type="region of interest" description="Disordered" evidence="1">
    <location>
        <begin position="159"/>
        <end position="210"/>
    </location>
</feature>
<gene>
    <name evidence="4" type="ORF">ACFPEL_14730</name>
</gene>
<evidence type="ECO:0000256" key="2">
    <source>
        <dbReference type="SAM" id="SignalP"/>
    </source>
</evidence>
<feature type="signal peptide" evidence="2">
    <location>
        <begin position="1"/>
        <end position="26"/>
    </location>
</feature>
<feature type="compositionally biased region" description="Low complexity" evidence="1">
    <location>
        <begin position="168"/>
        <end position="197"/>
    </location>
</feature>
<dbReference type="RefSeq" id="WP_274191703.1">
    <property type="nucleotide sequence ID" value="NZ_BAABHN010000032.1"/>
</dbReference>